<keyword evidence="1" id="KW-1133">Transmembrane helix</keyword>
<dbReference type="EMBL" id="JAOQJX010000026">
    <property type="protein sequence ID" value="MCU6748595.1"/>
    <property type="molecule type" value="Genomic_DNA"/>
</dbReference>
<dbReference type="RefSeq" id="WP_162858250.1">
    <property type="nucleotide sequence ID" value="NZ_JAOQJX010000026.1"/>
</dbReference>
<organism evidence="2 3">
    <name type="scientific">Faecalicatena acetigenes</name>
    <dbReference type="NCBI Taxonomy" id="2981790"/>
    <lineage>
        <taxon>Bacteria</taxon>
        <taxon>Bacillati</taxon>
        <taxon>Bacillota</taxon>
        <taxon>Clostridia</taxon>
        <taxon>Lachnospirales</taxon>
        <taxon>Lachnospiraceae</taxon>
        <taxon>Faecalicatena</taxon>
    </lineage>
</organism>
<protein>
    <submittedName>
        <fullName evidence="2">Uncharacterized protein</fullName>
    </submittedName>
</protein>
<keyword evidence="1" id="KW-0812">Transmembrane</keyword>
<feature type="transmembrane region" description="Helical" evidence="1">
    <location>
        <begin position="15"/>
        <end position="35"/>
    </location>
</feature>
<keyword evidence="1" id="KW-0472">Membrane</keyword>
<name>A0ABT2TE91_9FIRM</name>
<evidence type="ECO:0000313" key="3">
    <source>
        <dbReference type="Proteomes" id="UP001652394"/>
    </source>
</evidence>
<proteinExistence type="predicted"/>
<reference evidence="2 3" key="1">
    <citation type="journal article" date="2021" name="ISME Commun">
        <title>Automated analysis of genomic sequences facilitates high-throughput and comprehensive description of bacteria.</title>
        <authorList>
            <person name="Hitch T.C.A."/>
        </authorList>
    </citation>
    <scope>NUCLEOTIDE SEQUENCE [LARGE SCALE GENOMIC DNA]</scope>
    <source>
        <strain evidence="2 3">H2_18</strain>
    </source>
</reference>
<evidence type="ECO:0000313" key="2">
    <source>
        <dbReference type="EMBL" id="MCU6748595.1"/>
    </source>
</evidence>
<evidence type="ECO:0000256" key="1">
    <source>
        <dbReference type="SAM" id="Phobius"/>
    </source>
</evidence>
<dbReference type="Proteomes" id="UP001652394">
    <property type="component" value="Unassembled WGS sequence"/>
</dbReference>
<accession>A0ABT2TE91</accession>
<comment type="caution">
    <text evidence="2">The sequence shown here is derived from an EMBL/GenBank/DDBJ whole genome shotgun (WGS) entry which is preliminary data.</text>
</comment>
<sequence>MKKEKLVEIMGSCRIGAIVDFILGTATVILFIITVKKILRNTGKNDMINKSDTNI</sequence>
<gene>
    <name evidence="2" type="ORF">OCV51_13185</name>
</gene>
<keyword evidence="3" id="KW-1185">Reference proteome</keyword>